<dbReference type="InterPro" id="IPR016181">
    <property type="entry name" value="Acyl_CoA_acyltransferase"/>
</dbReference>
<evidence type="ECO:0000313" key="3">
    <source>
        <dbReference type="Proteomes" id="UP000667802"/>
    </source>
</evidence>
<dbReference type="PANTHER" id="PTHR43792">
    <property type="entry name" value="GNAT FAMILY, PUTATIVE (AFU_ORTHOLOGUE AFUA_3G00765)-RELATED-RELATED"/>
    <property type="match status" value="1"/>
</dbReference>
<dbReference type="RefSeq" id="WP_208341780.1">
    <property type="nucleotide sequence ID" value="NZ_CAWQFN010000026.1"/>
</dbReference>
<feature type="domain" description="N-acetyltransferase" evidence="1">
    <location>
        <begin position="26"/>
        <end position="182"/>
    </location>
</feature>
<dbReference type="InterPro" id="IPR000182">
    <property type="entry name" value="GNAT_dom"/>
</dbReference>
<evidence type="ECO:0000313" key="2">
    <source>
        <dbReference type="EMBL" id="MDR9898363.1"/>
    </source>
</evidence>
<keyword evidence="3" id="KW-1185">Reference proteome</keyword>
<proteinExistence type="predicted"/>
<gene>
    <name evidence="2" type="ORF">G7B40_027945</name>
</gene>
<dbReference type="InterPro" id="IPR051531">
    <property type="entry name" value="N-acetyltransferase"/>
</dbReference>
<organism evidence="2 3">
    <name type="scientific">Aetokthonos hydrillicola Thurmond2011</name>
    <dbReference type="NCBI Taxonomy" id="2712845"/>
    <lineage>
        <taxon>Bacteria</taxon>
        <taxon>Bacillati</taxon>
        <taxon>Cyanobacteriota</taxon>
        <taxon>Cyanophyceae</taxon>
        <taxon>Nostocales</taxon>
        <taxon>Hapalosiphonaceae</taxon>
        <taxon>Aetokthonos</taxon>
    </lineage>
</organism>
<reference evidence="3" key="1">
    <citation type="journal article" date="2021" name="Science">
        <title>Hunting the eagle killer: A cyanobacterial neurotoxin causes vacuolar myelinopathy.</title>
        <authorList>
            <person name="Breinlinger S."/>
            <person name="Phillips T.J."/>
            <person name="Haram B.N."/>
            <person name="Mares J."/>
            <person name="Martinez Yerena J.A."/>
            <person name="Hrouzek P."/>
            <person name="Sobotka R."/>
            <person name="Henderson W.M."/>
            <person name="Schmieder P."/>
            <person name="Williams S.M."/>
            <person name="Lauderdale J.D."/>
            <person name="Wilde H.D."/>
            <person name="Gerrin W."/>
            <person name="Kust A."/>
            <person name="Washington J.W."/>
            <person name="Wagner C."/>
            <person name="Geier B."/>
            <person name="Liebeke M."/>
            <person name="Enke H."/>
            <person name="Niedermeyer T.H.J."/>
            <person name="Wilde S.B."/>
        </authorList>
    </citation>
    <scope>NUCLEOTIDE SEQUENCE [LARGE SCALE GENOMIC DNA]</scope>
    <source>
        <strain evidence="3">Thurmond2011</strain>
    </source>
</reference>
<evidence type="ECO:0000259" key="1">
    <source>
        <dbReference type="PROSITE" id="PS51186"/>
    </source>
</evidence>
<name>A0AAP5IEW6_9CYAN</name>
<dbReference type="Pfam" id="PF13302">
    <property type="entry name" value="Acetyltransf_3"/>
    <property type="match status" value="1"/>
</dbReference>
<dbReference type="CDD" id="cd04301">
    <property type="entry name" value="NAT_SF"/>
    <property type="match status" value="1"/>
</dbReference>
<dbReference type="SUPFAM" id="SSF55729">
    <property type="entry name" value="Acyl-CoA N-acyltransferases (Nat)"/>
    <property type="match status" value="1"/>
</dbReference>
<dbReference type="PROSITE" id="PS51186">
    <property type="entry name" value="GNAT"/>
    <property type="match status" value="1"/>
</dbReference>
<accession>A0AAP5IEW6</accession>
<dbReference type="Gene3D" id="3.40.630.30">
    <property type="match status" value="1"/>
</dbReference>
<sequence>MRIPLTYQIRTERCNLKCVDKRDIPYVFSATRFQGFNDGMPWEAPESIEELHESLQRSLQAWESGLGYTFTILCVNTGTFLGRISIRKHHAEEDVWNLGFWTHPEHQSKGYMTEAAQAILEFGFIVLEANRIEAHHALWNISSEKVLKRIGMKFVKYVPQGFQKRGEWVEANLLAIERKDWKVSKDD</sequence>
<comment type="caution">
    <text evidence="2">The sequence shown here is derived from an EMBL/GenBank/DDBJ whole genome shotgun (WGS) entry which is preliminary data.</text>
</comment>
<dbReference type="GO" id="GO:0016747">
    <property type="term" value="F:acyltransferase activity, transferring groups other than amino-acyl groups"/>
    <property type="evidence" value="ECO:0007669"/>
    <property type="project" value="InterPro"/>
</dbReference>
<dbReference type="AlphaFoldDB" id="A0AAP5IEW6"/>
<dbReference type="EMBL" id="JAALHA020000017">
    <property type="protein sequence ID" value="MDR9898363.1"/>
    <property type="molecule type" value="Genomic_DNA"/>
</dbReference>
<dbReference type="Proteomes" id="UP000667802">
    <property type="component" value="Unassembled WGS sequence"/>
</dbReference>
<protein>
    <submittedName>
        <fullName evidence="2">GNAT family N-acetyltransferase</fullName>
    </submittedName>
</protein>